<comment type="subunit">
    <text evidence="2 5">Part of the 50S ribosomal subunit.</text>
</comment>
<name>A0ABX8R3V6_9ACTN</name>
<dbReference type="NCBIfam" id="TIGR01308">
    <property type="entry name" value="rpmD_bact"/>
    <property type="match status" value="1"/>
</dbReference>
<comment type="similarity">
    <text evidence="1 5 6">Belongs to the universal ribosomal protein uL30 family.</text>
</comment>
<protein>
    <recommendedName>
        <fullName evidence="5">Large ribosomal subunit protein uL30</fullName>
    </recommendedName>
</protein>
<dbReference type="Proteomes" id="UP001049518">
    <property type="component" value="Chromosome"/>
</dbReference>
<keyword evidence="4 5" id="KW-0687">Ribonucleoprotein</keyword>
<evidence type="ECO:0000256" key="2">
    <source>
        <dbReference type="ARBA" id="ARBA00011838"/>
    </source>
</evidence>
<gene>
    <name evidence="5 8" type="primary">rpmD</name>
    <name evidence="8" type="ORF">AGRA3207_004885</name>
</gene>
<dbReference type="RefSeq" id="WP_231329370.1">
    <property type="nucleotide sequence ID" value="NZ_CP059572.1"/>
</dbReference>
<keyword evidence="3 5" id="KW-0689">Ribosomal protein</keyword>
<accession>A0ABX8R3V6</accession>
<dbReference type="PIRSF" id="PIRSF002211">
    <property type="entry name" value="Ribosomal_L30_bac-type"/>
    <property type="match status" value="1"/>
</dbReference>
<dbReference type="PANTHER" id="PTHR15892">
    <property type="entry name" value="MITOCHONDRIAL RIBOSOMAL PROTEIN L30"/>
    <property type="match status" value="1"/>
</dbReference>
<dbReference type="GO" id="GO:0005840">
    <property type="term" value="C:ribosome"/>
    <property type="evidence" value="ECO:0007669"/>
    <property type="project" value="UniProtKB-KW"/>
</dbReference>
<dbReference type="InterPro" id="IPR005996">
    <property type="entry name" value="Ribosomal_uL30_bac-type"/>
</dbReference>
<sequence length="60" mass="6802">MSNLKITQTKSVISEKQNQRDTLRTLGLKKIGQSVVREDRPEVLGMIRTVAHLVIVEEVD</sequence>
<dbReference type="PANTHER" id="PTHR15892:SF2">
    <property type="entry name" value="LARGE RIBOSOMAL SUBUNIT PROTEIN UL30M"/>
    <property type="match status" value="1"/>
</dbReference>
<dbReference type="InterPro" id="IPR018038">
    <property type="entry name" value="Ribosomal_uL30_CS"/>
</dbReference>
<evidence type="ECO:0000259" key="7">
    <source>
        <dbReference type="Pfam" id="PF00327"/>
    </source>
</evidence>
<feature type="domain" description="Large ribosomal subunit protein uL30-like ferredoxin-like fold" evidence="7">
    <location>
        <begin position="4"/>
        <end position="54"/>
    </location>
</feature>
<dbReference type="Pfam" id="PF00327">
    <property type="entry name" value="Ribosomal_L30"/>
    <property type="match status" value="1"/>
</dbReference>
<evidence type="ECO:0000256" key="3">
    <source>
        <dbReference type="ARBA" id="ARBA00022980"/>
    </source>
</evidence>
<dbReference type="InterPro" id="IPR016082">
    <property type="entry name" value="Ribosomal_uL30_ferredoxin-like"/>
</dbReference>
<evidence type="ECO:0000256" key="4">
    <source>
        <dbReference type="ARBA" id="ARBA00023274"/>
    </source>
</evidence>
<dbReference type="HAMAP" id="MF_01371_B">
    <property type="entry name" value="Ribosomal_uL30_B"/>
    <property type="match status" value="1"/>
</dbReference>
<dbReference type="PROSITE" id="PS00634">
    <property type="entry name" value="RIBOSOMAL_L30"/>
    <property type="match status" value="1"/>
</dbReference>
<evidence type="ECO:0000313" key="9">
    <source>
        <dbReference type="Proteomes" id="UP001049518"/>
    </source>
</evidence>
<keyword evidence="9" id="KW-1185">Reference proteome</keyword>
<dbReference type="InterPro" id="IPR036919">
    <property type="entry name" value="Ribo_uL30_ferredoxin-like_sf"/>
</dbReference>
<organism evidence="8 9">
    <name type="scientific">Actinomadura graeca</name>
    <dbReference type="NCBI Taxonomy" id="2750812"/>
    <lineage>
        <taxon>Bacteria</taxon>
        <taxon>Bacillati</taxon>
        <taxon>Actinomycetota</taxon>
        <taxon>Actinomycetes</taxon>
        <taxon>Streptosporangiales</taxon>
        <taxon>Thermomonosporaceae</taxon>
        <taxon>Actinomadura</taxon>
    </lineage>
</organism>
<dbReference type="CDD" id="cd01658">
    <property type="entry name" value="Ribosomal_L30"/>
    <property type="match status" value="1"/>
</dbReference>
<dbReference type="EMBL" id="CP059572">
    <property type="protein sequence ID" value="QXJ23693.1"/>
    <property type="molecule type" value="Genomic_DNA"/>
</dbReference>
<evidence type="ECO:0000256" key="6">
    <source>
        <dbReference type="RuleBase" id="RU003734"/>
    </source>
</evidence>
<reference evidence="8" key="1">
    <citation type="submission" date="2020-07" db="EMBL/GenBank/DDBJ databases">
        <authorList>
            <person name="Tarantini F.S."/>
            <person name="Hong K.W."/>
            <person name="Chan K.G."/>
        </authorList>
    </citation>
    <scope>NUCLEOTIDE SEQUENCE</scope>
    <source>
        <strain evidence="8">32-07</strain>
    </source>
</reference>
<evidence type="ECO:0000256" key="5">
    <source>
        <dbReference type="HAMAP-Rule" id="MF_01371"/>
    </source>
</evidence>
<dbReference type="Gene3D" id="3.30.1390.20">
    <property type="entry name" value="Ribosomal protein L30, ferredoxin-like fold domain"/>
    <property type="match status" value="1"/>
</dbReference>
<evidence type="ECO:0000256" key="1">
    <source>
        <dbReference type="ARBA" id="ARBA00007594"/>
    </source>
</evidence>
<dbReference type="SUPFAM" id="SSF55129">
    <property type="entry name" value="Ribosomal protein L30p/L7e"/>
    <property type="match status" value="1"/>
</dbReference>
<proteinExistence type="inferred from homology"/>
<evidence type="ECO:0000313" key="8">
    <source>
        <dbReference type="EMBL" id="QXJ23693.1"/>
    </source>
</evidence>